<evidence type="ECO:0000256" key="3">
    <source>
        <dbReference type="SAM" id="SignalP"/>
    </source>
</evidence>
<reference evidence="5 6" key="1">
    <citation type="submission" date="2019-02" db="EMBL/GenBank/DDBJ databases">
        <title>Deep-cultivation of Planctomycetes and their phenomic and genomic characterization uncovers novel biology.</title>
        <authorList>
            <person name="Wiegand S."/>
            <person name="Jogler M."/>
            <person name="Boedeker C."/>
            <person name="Pinto D."/>
            <person name="Vollmers J."/>
            <person name="Rivas-Marin E."/>
            <person name="Kohn T."/>
            <person name="Peeters S.H."/>
            <person name="Heuer A."/>
            <person name="Rast P."/>
            <person name="Oberbeckmann S."/>
            <person name="Bunk B."/>
            <person name="Jeske O."/>
            <person name="Meyerdierks A."/>
            <person name="Storesund J.E."/>
            <person name="Kallscheuer N."/>
            <person name="Luecker S."/>
            <person name="Lage O.M."/>
            <person name="Pohl T."/>
            <person name="Merkel B.J."/>
            <person name="Hornburger P."/>
            <person name="Mueller R.-W."/>
            <person name="Bruemmer F."/>
            <person name="Labrenz M."/>
            <person name="Spormann A.M."/>
            <person name="Op Den Camp H."/>
            <person name="Overmann J."/>
            <person name="Amann R."/>
            <person name="Jetten M.S.M."/>
            <person name="Mascher T."/>
            <person name="Medema M.H."/>
            <person name="Devos D.P."/>
            <person name="Kaster A.-K."/>
            <person name="Ovreas L."/>
            <person name="Rohde M."/>
            <person name="Galperin M.Y."/>
            <person name="Jogler C."/>
        </authorList>
    </citation>
    <scope>NUCLEOTIDE SEQUENCE [LARGE SCALE GENOMIC DNA]</scope>
    <source>
        <strain evidence="5 6">Pla123a</strain>
    </source>
</reference>
<dbReference type="InterPro" id="IPR013320">
    <property type="entry name" value="ConA-like_dom_sf"/>
</dbReference>
<dbReference type="SUPFAM" id="SSF49899">
    <property type="entry name" value="Concanavalin A-like lectins/glucanases"/>
    <property type="match status" value="4"/>
</dbReference>
<evidence type="ECO:0000259" key="4">
    <source>
        <dbReference type="SMART" id="SM00560"/>
    </source>
</evidence>
<gene>
    <name evidence="5" type="ORF">Pla123a_05490</name>
</gene>
<dbReference type="OrthoDB" id="259433at2"/>
<protein>
    <recommendedName>
        <fullName evidence="4">LamG-like jellyroll fold domain-containing protein</fullName>
    </recommendedName>
</protein>
<evidence type="ECO:0000313" key="5">
    <source>
        <dbReference type="EMBL" id="TWT85742.1"/>
    </source>
</evidence>
<evidence type="ECO:0000256" key="1">
    <source>
        <dbReference type="ARBA" id="ARBA00022729"/>
    </source>
</evidence>
<keyword evidence="2" id="KW-1015">Disulfide bond</keyword>
<organism evidence="5 6">
    <name type="scientific">Posidoniimonas polymericola</name>
    <dbReference type="NCBI Taxonomy" id="2528002"/>
    <lineage>
        <taxon>Bacteria</taxon>
        <taxon>Pseudomonadati</taxon>
        <taxon>Planctomycetota</taxon>
        <taxon>Planctomycetia</taxon>
        <taxon>Pirellulales</taxon>
        <taxon>Lacipirellulaceae</taxon>
        <taxon>Posidoniimonas</taxon>
    </lineage>
</organism>
<dbReference type="AlphaFoldDB" id="A0A5C5ZEI8"/>
<evidence type="ECO:0000256" key="2">
    <source>
        <dbReference type="ARBA" id="ARBA00023157"/>
    </source>
</evidence>
<dbReference type="Gene3D" id="2.60.120.200">
    <property type="match status" value="4"/>
</dbReference>
<dbReference type="PANTHER" id="PTHR42535">
    <property type="entry name" value="OOKINETE PROTEIN, PUTATIVE-RELATED"/>
    <property type="match status" value="1"/>
</dbReference>
<dbReference type="RefSeq" id="WP_146583982.1">
    <property type="nucleotide sequence ID" value="NZ_SJPO01000001.1"/>
</dbReference>
<dbReference type="EMBL" id="SJPO01000001">
    <property type="protein sequence ID" value="TWT85742.1"/>
    <property type="molecule type" value="Genomic_DNA"/>
</dbReference>
<dbReference type="Proteomes" id="UP000318478">
    <property type="component" value="Unassembled WGS sequence"/>
</dbReference>
<dbReference type="InterPro" id="IPR006558">
    <property type="entry name" value="LamG-like"/>
</dbReference>
<evidence type="ECO:0000313" key="6">
    <source>
        <dbReference type="Proteomes" id="UP000318478"/>
    </source>
</evidence>
<proteinExistence type="predicted"/>
<feature type="chain" id="PRO_5022818162" description="LamG-like jellyroll fold domain-containing protein" evidence="3">
    <location>
        <begin position="42"/>
        <end position="1048"/>
    </location>
</feature>
<accession>A0A5C5ZEI8</accession>
<feature type="domain" description="LamG-like jellyroll fold" evidence="4">
    <location>
        <begin position="685"/>
        <end position="818"/>
    </location>
</feature>
<comment type="caution">
    <text evidence="5">The sequence shown here is derived from an EMBL/GenBank/DDBJ whole genome shotgun (WGS) entry which is preliminary data.</text>
</comment>
<dbReference type="Pfam" id="PF13385">
    <property type="entry name" value="Laminin_G_3"/>
    <property type="match status" value="4"/>
</dbReference>
<keyword evidence="1 3" id="KW-0732">Signal</keyword>
<keyword evidence="6" id="KW-1185">Reference proteome</keyword>
<sequence length="1048" mass="111692" precursor="true">MPTIPAHPPARTDFGLRRAAGCAIGLACLAVAALAPAAAHAQTSVTFTVSQNSDDADQDPSTGEMWVGDGYSWLDNYVGARFQNVTIPAGATINSATFEMFHYGSETAAFSVELYAQAADNPPTFSTTANNLSTRPRTTANLAATAPSMAFSEGQSMPSPDIAHIIQEVVSRTGWSPGNAMVMILKPVSGGTGLWKRSGNSAYAPKLHVTYTEASPLLLHWKLDETSGATANDSSSYNHDGAVSGTTAWTDGKRDNALTVGSGGKVQVATELGEPGSFTVAGWANTTGYDTHGATILTVGDAVGLLSHSAAKGAPSLAFWNGGVLEEFGASGGSTVGTGWRHYAATFDGATKQVRLYLDGVLVGSATSSGNPSFTVGSQTTAGDEATPYYSSHLTGSLDDLRVYNYAMSQAEVVELYGLVGHWDFDDASGTTAADSSPNANHADFNAGAPQWIEGVRGGALYFDGASDALTAADFDPPEEGSVAFWVRCDAPPAVRQRPFGNGNAYECFQNPDGRIYFDLCWSGAPDDMTPTKAFDFIGRWRHIVVNYRSSDDEYEVYVDGQLDRSGVYAADLTKQPAALMTFGCRTGSNQYFTGALDDFRIYSHWLSQKQVAELYGLIVHWKLDELTGATANDATPLGNDGAYVDGPTLGHAAPRLYGAQITDTLQHVTAPSSPSLDDLGVDGGDLSVALWVKPSAPDSYDRPLVHKGDTSQERTPNLSLNFGDNRVEYAISANGNWNAGSISAEPLPTDQWSHLTLTKSGRVYRLYIDGQLDSTRTVDGDSYGNTGALYLGSNPFKNGDPCVLDDFRVYNRGLTEPEIAEIYGLIGRWKLDETSGYTAVDSSGYGLHAEYSGGVVLGQTGPLSKLKAASFDGADGHVVLPTVAANLSEGYSFTVWAKPTATASWARFFDIGNGTDAQNLTLNREGTSDHVRAGIRGGSLGDQFLVSSSAIVNNTWRHYAVTVDSTGWATLYVNGEFAYAQTIGTPPDVVRISNFIARSNWATDAYFQGPMWDARLYNRALLPDEVTAAYAAGKSTEMRIMKWVEVR</sequence>
<feature type="signal peptide" evidence="3">
    <location>
        <begin position="1"/>
        <end position="41"/>
    </location>
</feature>
<dbReference type="PANTHER" id="PTHR42535:SF2">
    <property type="entry name" value="CHROMOSOME UNDETERMINED SCAFFOLD_146, WHOLE GENOME SHOTGUN SEQUENCE"/>
    <property type="match status" value="1"/>
</dbReference>
<name>A0A5C5ZEI8_9BACT</name>
<feature type="domain" description="LamG-like jellyroll fold" evidence="4">
    <location>
        <begin position="276"/>
        <end position="411"/>
    </location>
</feature>
<dbReference type="SMART" id="SM00560">
    <property type="entry name" value="LamGL"/>
    <property type="match status" value="2"/>
</dbReference>